<dbReference type="PANTHER" id="PTHR34106">
    <property type="entry name" value="GLYCOSIDASE"/>
    <property type="match status" value="1"/>
</dbReference>
<protein>
    <submittedName>
        <fullName evidence="4">Uncharacterized protein</fullName>
    </submittedName>
</protein>
<keyword evidence="3" id="KW-0732">Signal</keyword>
<dbReference type="AlphaFoldDB" id="F2TZL1"/>
<dbReference type="PANTHER" id="PTHR34106:SF5">
    <property type="entry name" value="GLYCOSIDASE"/>
    <property type="match status" value="1"/>
</dbReference>
<keyword evidence="5" id="KW-1185">Reference proteome</keyword>
<accession>F2TZL1</accession>
<feature type="chain" id="PRO_5003290118" evidence="3">
    <location>
        <begin position="22"/>
        <end position="389"/>
    </location>
</feature>
<dbReference type="EMBL" id="GL832957">
    <property type="protein sequence ID" value="EGD79035.1"/>
    <property type="molecule type" value="Genomic_DNA"/>
</dbReference>
<dbReference type="InParanoid" id="F2TZL1"/>
<reference evidence="4" key="1">
    <citation type="submission" date="2009-08" db="EMBL/GenBank/DDBJ databases">
        <title>Annotation of Salpingoeca rosetta.</title>
        <authorList>
            <consortium name="The Broad Institute Genome Sequencing Platform"/>
            <person name="Russ C."/>
            <person name="Cuomo C."/>
            <person name="Burger G."/>
            <person name="Gray M.W."/>
            <person name="Holland P.W.H."/>
            <person name="King N."/>
            <person name="Lang F.B.F."/>
            <person name="Roger A.J."/>
            <person name="Ruiz-Trillo I."/>
            <person name="Young S.K."/>
            <person name="Zeng Q."/>
            <person name="Gargeya S."/>
            <person name="Alvarado L."/>
            <person name="Berlin A."/>
            <person name="Chapman S.B."/>
            <person name="Chen Z."/>
            <person name="Freedman E."/>
            <person name="Gellesch M."/>
            <person name="Goldberg J."/>
            <person name="Griggs A."/>
            <person name="Gujja S."/>
            <person name="Heilman E."/>
            <person name="Heiman D."/>
            <person name="Howarth C."/>
            <person name="Mehta T."/>
            <person name="Neiman D."/>
            <person name="Pearson M."/>
            <person name="Roberts A."/>
            <person name="Saif S."/>
            <person name="Shea T."/>
            <person name="Shenoy N."/>
            <person name="Sisk P."/>
            <person name="Stolte C."/>
            <person name="Sykes S."/>
            <person name="White J."/>
            <person name="Yandava C."/>
            <person name="Haas B."/>
            <person name="Nusbaum C."/>
            <person name="Birren B."/>
        </authorList>
    </citation>
    <scope>NUCLEOTIDE SEQUENCE [LARGE SCALE GENOMIC DNA]</scope>
    <source>
        <strain evidence="4">ATCC 50818</strain>
    </source>
</reference>
<sequence length="389" mass="42121">MMTLLFSVAFCLLLLSAVVSPATTPAAASRIVGQEDSGHDNDDWVVLAKRISSSHPIISKDTTRGACDFPYNPALFPLPTGSDDGARSRVGALVRCQNLTQPPYTVAPSVMCSSVIDPSGRNASQTMHIAFQEDAVFEKCGTEDPRVVKWGDEYFLFYTAYDCTKAMLSLAVTRTPFNASSWTRHGPLFPNAKWSKSGAAILGRKGKQYLIWGDSALTPALHVAVSEDGIKWTNKKETILSVRKSPYFDTNLVEAGPPPLPLPHSNHLLFLYNSARQGFPSPKPGYSLQYNVGFAILNASDPSHVLQRSSQPLLSPTLPWEVGNTTAYLTPNVVFVEGMVPASTPLTDLECPRSHIADGRFLALYGAADSAVGSVEIVACKRHNATPTH</sequence>
<dbReference type="KEGG" id="sre:PTSG_02003"/>
<dbReference type="InterPro" id="IPR023296">
    <property type="entry name" value="Glyco_hydro_beta-prop_sf"/>
</dbReference>
<name>F2TZL1_SALR5</name>
<dbReference type="Proteomes" id="UP000007799">
    <property type="component" value="Unassembled WGS sequence"/>
</dbReference>
<evidence type="ECO:0000313" key="4">
    <source>
        <dbReference type="EMBL" id="EGD79035.1"/>
    </source>
</evidence>
<dbReference type="RefSeq" id="XP_004997991.1">
    <property type="nucleotide sequence ID" value="XM_004997934.1"/>
</dbReference>
<dbReference type="eggNOG" id="ENOG502SEW3">
    <property type="taxonomic scope" value="Eukaryota"/>
</dbReference>
<evidence type="ECO:0000256" key="2">
    <source>
        <dbReference type="ARBA" id="ARBA00022679"/>
    </source>
</evidence>
<dbReference type="STRING" id="946362.F2TZL1"/>
<organism evidence="5">
    <name type="scientific">Salpingoeca rosetta (strain ATCC 50818 / BSB-021)</name>
    <dbReference type="NCBI Taxonomy" id="946362"/>
    <lineage>
        <taxon>Eukaryota</taxon>
        <taxon>Choanoflagellata</taxon>
        <taxon>Craspedida</taxon>
        <taxon>Salpingoecidae</taxon>
        <taxon>Salpingoeca</taxon>
    </lineage>
</organism>
<keyword evidence="1" id="KW-0328">Glycosyltransferase</keyword>
<gene>
    <name evidence="4" type="ORF">PTSG_02003</name>
</gene>
<dbReference type="SUPFAM" id="SSF75005">
    <property type="entry name" value="Arabinanase/levansucrase/invertase"/>
    <property type="match status" value="1"/>
</dbReference>
<dbReference type="Pfam" id="PF04041">
    <property type="entry name" value="Glyco_hydro_130"/>
    <property type="match status" value="1"/>
</dbReference>
<feature type="signal peptide" evidence="3">
    <location>
        <begin position="1"/>
        <end position="21"/>
    </location>
</feature>
<keyword evidence="2" id="KW-0808">Transferase</keyword>
<proteinExistence type="predicted"/>
<evidence type="ECO:0000256" key="1">
    <source>
        <dbReference type="ARBA" id="ARBA00022676"/>
    </source>
</evidence>
<evidence type="ECO:0000313" key="5">
    <source>
        <dbReference type="Proteomes" id="UP000007799"/>
    </source>
</evidence>
<dbReference type="GeneID" id="16078587"/>
<dbReference type="InterPro" id="IPR007184">
    <property type="entry name" value="Mannoside_phosphorylase"/>
</dbReference>
<dbReference type="GO" id="GO:0016757">
    <property type="term" value="F:glycosyltransferase activity"/>
    <property type="evidence" value="ECO:0007669"/>
    <property type="project" value="UniProtKB-KW"/>
</dbReference>
<dbReference type="Gene3D" id="2.115.10.20">
    <property type="entry name" value="Glycosyl hydrolase domain, family 43"/>
    <property type="match status" value="1"/>
</dbReference>
<dbReference type="OrthoDB" id="21615at2759"/>
<evidence type="ECO:0000256" key="3">
    <source>
        <dbReference type="SAM" id="SignalP"/>
    </source>
</evidence>